<reference evidence="1" key="1">
    <citation type="submission" date="2020-05" db="EMBL/GenBank/DDBJ databases">
        <authorList>
            <person name="Chiriac C."/>
            <person name="Salcher M."/>
            <person name="Ghai R."/>
            <person name="Kavagutti S V."/>
        </authorList>
    </citation>
    <scope>NUCLEOTIDE SEQUENCE</scope>
</reference>
<dbReference type="EMBL" id="CAEZWD010000028">
    <property type="protein sequence ID" value="CAB4645640.1"/>
    <property type="molecule type" value="Genomic_DNA"/>
</dbReference>
<proteinExistence type="predicted"/>
<sequence length="59" mass="6344">MWTAVSPDVTGVTYSRYGWGTINTFIGGGDAIEELQANRAQLLLRALGAEGMSPKTSQR</sequence>
<organism evidence="1">
    <name type="scientific">freshwater metagenome</name>
    <dbReference type="NCBI Taxonomy" id="449393"/>
    <lineage>
        <taxon>unclassified sequences</taxon>
        <taxon>metagenomes</taxon>
        <taxon>ecological metagenomes</taxon>
    </lineage>
</organism>
<evidence type="ECO:0000313" key="1">
    <source>
        <dbReference type="EMBL" id="CAB4645640.1"/>
    </source>
</evidence>
<name>A0A6J6K7J5_9ZZZZ</name>
<gene>
    <name evidence="1" type="ORF">UFOPK2171_00374</name>
</gene>
<accession>A0A6J6K7J5</accession>
<protein>
    <submittedName>
        <fullName evidence="1">Unannotated protein</fullName>
    </submittedName>
</protein>
<dbReference type="AlphaFoldDB" id="A0A6J6K7J5"/>